<comment type="caution">
    <text evidence="2">The sequence shown here is derived from an EMBL/GenBank/DDBJ whole genome shotgun (WGS) entry which is preliminary data.</text>
</comment>
<dbReference type="EMBL" id="MUBC01000005">
    <property type="protein sequence ID" value="ONM45281.1"/>
    <property type="molecule type" value="Genomic_DNA"/>
</dbReference>
<dbReference type="RefSeq" id="WP_083724783.1">
    <property type="nucleotide sequence ID" value="NZ_FOUD01000013.1"/>
</dbReference>
<proteinExistence type="predicted"/>
<protein>
    <submittedName>
        <fullName evidence="2">Uncharacterized protein</fullName>
    </submittedName>
</protein>
<dbReference type="AlphaFoldDB" id="A0A1S8DJZ2"/>
<evidence type="ECO:0000313" key="3">
    <source>
        <dbReference type="Proteomes" id="UP000242847"/>
    </source>
</evidence>
<organism evidence="2 3">
    <name type="scientific">Halopseudomonas pachastrellae</name>
    <dbReference type="NCBI Taxonomy" id="254161"/>
    <lineage>
        <taxon>Bacteria</taxon>
        <taxon>Pseudomonadati</taxon>
        <taxon>Pseudomonadota</taxon>
        <taxon>Gammaproteobacteria</taxon>
        <taxon>Pseudomonadales</taxon>
        <taxon>Pseudomonadaceae</taxon>
        <taxon>Halopseudomonas</taxon>
    </lineage>
</organism>
<dbReference type="STRING" id="254161.SAMN05216256_11331"/>
<dbReference type="Proteomes" id="UP000242847">
    <property type="component" value="Unassembled WGS sequence"/>
</dbReference>
<accession>A0A1S8DJZ2</accession>
<feature type="region of interest" description="Disordered" evidence="1">
    <location>
        <begin position="37"/>
        <end position="59"/>
    </location>
</feature>
<keyword evidence="3" id="KW-1185">Reference proteome</keyword>
<feature type="compositionally biased region" description="Basic residues" evidence="1">
    <location>
        <begin position="48"/>
        <end position="59"/>
    </location>
</feature>
<reference evidence="2 3" key="1">
    <citation type="submission" date="2017-01" db="EMBL/GenBank/DDBJ databases">
        <title>Draft genome sequence of Pseudomonas pachastrellae type strain CCUG 46540T from a deep sea.</title>
        <authorList>
            <person name="Gomila M."/>
            <person name="Mulet M."/>
            <person name="Lalucat J."/>
            <person name="Garcia-Valdes E."/>
        </authorList>
    </citation>
    <scope>NUCLEOTIDE SEQUENCE [LARGE SCALE GENOMIC DNA]</scope>
    <source>
        <strain evidence="2 3">CCUG 46540</strain>
    </source>
</reference>
<gene>
    <name evidence="2" type="ORF">BXT89_03620</name>
</gene>
<evidence type="ECO:0000256" key="1">
    <source>
        <dbReference type="SAM" id="MobiDB-lite"/>
    </source>
</evidence>
<name>A0A1S8DJZ2_9GAMM</name>
<dbReference type="OrthoDB" id="7029289at2"/>
<sequence>MTDDNRSGDVIDLGQARRQRIHDIHDARLEAMRDAFSRALPLPGPGKAGKKGRRNKKKK</sequence>
<evidence type="ECO:0000313" key="2">
    <source>
        <dbReference type="EMBL" id="ONM45281.1"/>
    </source>
</evidence>